<dbReference type="GO" id="GO:0000502">
    <property type="term" value="C:proteasome complex"/>
    <property type="evidence" value="ECO:0007669"/>
    <property type="project" value="UniProtKB-KW"/>
</dbReference>
<dbReference type="InterPro" id="IPR003593">
    <property type="entry name" value="AAA+_ATPase"/>
</dbReference>
<protein>
    <submittedName>
        <fullName evidence="10">26S protease regulatory subunit 4</fullName>
    </submittedName>
</protein>
<feature type="domain" description="CCHC-type" evidence="9">
    <location>
        <begin position="133"/>
        <end position="148"/>
    </location>
</feature>
<feature type="compositionally biased region" description="Low complexity" evidence="7">
    <location>
        <begin position="194"/>
        <end position="207"/>
    </location>
</feature>
<reference evidence="11" key="1">
    <citation type="journal article" date="2017" name="bioRxiv">
        <title>Comparative analysis of the genomes of Stylophora pistillata and Acropora digitifera provides evidence for extensive differences between species of corals.</title>
        <authorList>
            <person name="Voolstra C.R."/>
            <person name="Li Y."/>
            <person name="Liew Y.J."/>
            <person name="Baumgarten S."/>
            <person name="Zoccola D."/>
            <person name="Flot J.-F."/>
            <person name="Tambutte S."/>
            <person name="Allemand D."/>
            <person name="Aranda M."/>
        </authorList>
    </citation>
    <scope>NUCLEOTIDE SEQUENCE [LARGE SCALE GENOMIC DNA]</scope>
</reference>
<evidence type="ECO:0000313" key="10">
    <source>
        <dbReference type="EMBL" id="PFX27547.1"/>
    </source>
</evidence>
<dbReference type="GO" id="GO:0006508">
    <property type="term" value="P:proteolysis"/>
    <property type="evidence" value="ECO:0007669"/>
    <property type="project" value="UniProtKB-KW"/>
</dbReference>
<dbReference type="SMART" id="SM00360">
    <property type="entry name" value="RRM"/>
    <property type="match status" value="1"/>
</dbReference>
<dbReference type="Gene3D" id="4.10.60.10">
    <property type="entry name" value="Zinc finger, CCHC-type"/>
    <property type="match status" value="1"/>
</dbReference>
<dbReference type="SUPFAM" id="SSF54928">
    <property type="entry name" value="RNA-binding domain, RBD"/>
    <property type="match status" value="1"/>
</dbReference>
<feature type="compositionally biased region" description="Basic and acidic residues" evidence="7">
    <location>
        <begin position="280"/>
        <end position="293"/>
    </location>
</feature>
<dbReference type="Pfam" id="PF16450">
    <property type="entry name" value="Prot_ATP_ID_OB_C"/>
    <property type="match status" value="1"/>
</dbReference>
<proteinExistence type="inferred from homology"/>
<comment type="similarity">
    <text evidence="1">Belongs to the AAA ATPase family.</text>
</comment>
<evidence type="ECO:0000256" key="6">
    <source>
        <dbReference type="PROSITE-ProRule" id="PRU00176"/>
    </source>
</evidence>
<dbReference type="Gene3D" id="2.40.50.140">
    <property type="entry name" value="Nucleic acid-binding proteins"/>
    <property type="match status" value="1"/>
</dbReference>
<dbReference type="Pfam" id="PF00004">
    <property type="entry name" value="AAA"/>
    <property type="match status" value="1"/>
</dbReference>
<dbReference type="InterPro" id="IPR027417">
    <property type="entry name" value="P-loop_NTPase"/>
</dbReference>
<dbReference type="SMART" id="SM00343">
    <property type="entry name" value="ZnF_C2HC"/>
    <property type="match status" value="1"/>
</dbReference>
<gene>
    <name evidence="10" type="primary">Rpt2</name>
    <name evidence="10" type="ORF">AWC38_SpisGene7749</name>
</gene>
<accession>A0A2B4SG63</accession>
<dbReference type="PANTHER" id="PTHR23073">
    <property type="entry name" value="26S PROTEASOME REGULATORY SUBUNIT"/>
    <property type="match status" value="1"/>
</dbReference>
<keyword evidence="10" id="KW-0645">Protease</keyword>
<keyword evidence="4" id="KW-0647">Proteasome</keyword>
<dbReference type="Proteomes" id="UP000225706">
    <property type="component" value="Unassembled WGS sequence"/>
</dbReference>
<dbReference type="Pfam" id="PF00098">
    <property type="entry name" value="zf-CCHC"/>
    <property type="match status" value="1"/>
</dbReference>
<dbReference type="EMBL" id="LSMT01000101">
    <property type="protein sequence ID" value="PFX27547.1"/>
    <property type="molecule type" value="Genomic_DNA"/>
</dbReference>
<comment type="caution">
    <text evidence="10">The sequence shown here is derived from an EMBL/GenBank/DDBJ whole genome shotgun (WGS) entry which is preliminary data.</text>
</comment>
<dbReference type="GO" id="GO:0005524">
    <property type="term" value="F:ATP binding"/>
    <property type="evidence" value="ECO:0007669"/>
    <property type="project" value="UniProtKB-KW"/>
</dbReference>
<organism evidence="10 11">
    <name type="scientific">Stylophora pistillata</name>
    <name type="common">Smooth cauliflower coral</name>
    <dbReference type="NCBI Taxonomy" id="50429"/>
    <lineage>
        <taxon>Eukaryota</taxon>
        <taxon>Metazoa</taxon>
        <taxon>Cnidaria</taxon>
        <taxon>Anthozoa</taxon>
        <taxon>Hexacorallia</taxon>
        <taxon>Scleractinia</taxon>
        <taxon>Astrocoeniina</taxon>
        <taxon>Pocilloporidae</taxon>
        <taxon>Stylophora</taxon>
    </lineage>
</organism>
<dbReference type="AlphaFoldDB" id="A0A2B4SG63"/>
<evidence type="ECO:0000259" key="9">
    <source>
        <dbReference type="PROSITE" id="PS50158"/>
    </source>
</evidence>
<dbReference type="Gene3D" id="3.30.70.330">
    <property type="match status" value="1"/>
</dbReference>
<keyword evidence="3" id="KW-0067">ATP-binding</keyword>
<evidence type="ECO:0000256" key="1">
    <source>
        <dbReference type="ARBA" id="ARBA00006914"/>
    </source>
</evidence>
<dbReference type="Gene3D" id="1.10.8.60">
    <property type="match status" value="1"/>
</dbReference>
<dbReference type="GO" id="GO:0008233">
    <property type="term" value="F:peptidase activity"/>
    <property type="evidence" value="ECO:0007669"/>
    <property type="project" value="UniProtKB-KW"/>
</dbReference>
<keyword evidence="5" id="KW-0862">Zinc</keyword>
<feature type="region of interest" description="Disordered" evidence="7">
    <location>
        <begin position="159"/>
        <end position="227"/>
    </location>
</feature>
<dbReference type="SUPFAM" id="SSF52540">
    <property type="entry name" value="P-loop containing nucleoside triphosphate hydrolases"/>
    <property type="match status" value="1"/>
</dbReference>
<keyword evidence="5" id="KW-0863">Zinc-finger</keyword>
<dbReference type="Pfam" id="PF00076">
    <property type="entry name" value="RRM_1"/>
    <property type="match status" value="1"/>
</dbReference>
<dbReference type="OrthoDB" id="10255768at2759"/>
<dbReference type="InterPro" id="IPR041569">
    <property type="entry name" value="AAA_lid_3"/>
</dbReference>
<feature type="region of interest" description="Disordered" evidence="7">
    <location>
        <begin position="1"/>
        <end position="54"/>
    </location>
</feature>
<dbReference type="InterPro" id="IPR012340">
    <property type="entry name" value="NA-bd_OB-fold"/>
</dbReference>
<dbReference type="STRING" id="50429.A0A2B4SG63"/>
<dbReference type="InterPro" id="IPR035979">
    <property type="entry name" value="RBD_domain_sf"/>
</dbReference>
<dbReference type="InterPro" id="IPR000504">
    <property type="entry name" value="RRM_dom"/>
</dbReference>
<keyword evidence="11" id="KW-1185">Reference proteome</keyword>
<dbReference type="GO" id="GO:0003723">
    <property type="term" value="F:RNA binding"/>
    <property type="evidence" value="ECO:0007669"/>
    <property type="project" value="UniProtKB-UniRule"/>
</dbReference>
<dbReference type="GO" id="GO:0016887">
    <property type="term" value="F:ATP hydrolysis activity"/>
    <property type="evidence" value="ECO:0007669"/>
    <property type="project" value="InterPro"/>
</dbReference>
<evidence type="ECO:0000259" key="8">
    <source>
        <dbReference type="PROSITE" id="PS50102"/>
    </source>
</evidence>
<feature type="compositionally biased region" description="Basic and acidic residues" evidence="7">
    <location>
        <begin position="32"/>
        <end position="46"/>
    </location>
</feature>
<dbReference type="Pfam" id="PF17862">
    <property type="entry name" value="AAA_lid_3"/>
    <property type="match status" value="1"/>
</dbReference>
<dbReference type="GO" id="GO:0008270">
    <property type="term" value="F:zinc ion binding"/>
    <property type="evidence" value="ECO:0007669"/>
    <property type="project" value="UniProtKB-KW"/>
</dbReference>
<dbReference type="InterPro" id="IPR003959">
    <property type="entry name" value="ATPase_AAA_core"/>
</dbReference>
<feature type="region of interest" description="Disordered" evidence="7">
    <location>
        <begin position="272"/>
        <end position="318"/>
    </location>
</feature>
<evidence type="ECO:0000256" key="5">
    <source>
        <dbReference type="PROSITE-ProRule" id="PRU00047"/>
    </source>
</evidence>
<dbReference type="FunFam" id="3.40.50.300:FF:004685">
    <property type="entry name" value="ATPase, putative"/>
    <property type="match status" value="1"/>
</dbReference>
<dbReference type="InterPro" id="IPR032501">
    <property type="entry name" value="Prot_ATP_ID_OB_2nd"/>
</dbReference>
<keyword evidence="2" id="KW-0547">Nucleotide-binding</keyword>
<dbReference type="InterPro" id="IPR012677">
    <property type="entry name" value="Nucleotide-bd_a/b_plait_sf"/>
</dbReference>
<sequence>MASEESTNNDTTAVIDEQKDEKTEDNEATTAEPKEDNNDTQTTEKDGNEDDKEVKLYVGNLPDRCRRASLQELFEKYGKVSQCDIVKNFAFVHMVGEKGAKEAVDKLDDSEFSGTHIQVQYAKSKGKPSEDECFQCGKHGHWARDCPKRRRYDDRRDRYDYRGYDYGPPRRGPYDRPPPRYYDPYMDRRPPPSRDYYGGYNNYYRGRSPQRSPPRYTGAYEGYPTPRDGYGTRRLLVTLGRRSGLRQGVTFPGMLSPFSLWAAIVLILGQNQSGSGGAGGDKKGDKDKRKKYEPPIPTRVGKKQKKTKGPDAANKLPQVTPHRNCRLKLLKLERIKDYLLLEEEFIQNQERLKPQEEKNEEERSRVDELRGTPMSVGTLEEIIDDNHAIVSTSVGSEHYVSILSFVDKDMLEPGCTVLLNHKVHAVVGVLSDDADPMVTVMKLEKAPQESYADIGGLDQQIQEIKESVELPLTHPELYEEMGIKPPKGVILYGPPGTGKTLLAKAVANQTAATFLRVVGSELIQKYLGDGPKLVREMFRVAEEHAPSIVFIDEIDAVGTKSQKVIMATNRIETLDPALIRPGRIDRKIEFPLPDEKTKRRIFTIHTGRMTLSEDVNLEEYVMAKDDLSGADIKAICTEAGLMALRERRMKVTNEDFRKSKENVLYRKNEGTPEGLYL</sequence>
<dbReference type="FunFam" id="2.40.50.140:FF:000067">
    <property type="entry name" value="26S protease regulatory subunit 4"/>
    <property type="match status" value="1"/>
</dbReference>
<dbReference type="Gene3D" id="3.40.50.300">
    <property type="entry name" value="P-loop containing nucleotide triphosphate hydrolases"/>
    <property type="match status" value="1"/>
</dbReference>
<dbReference type="CDD" id="cd12343">
    <property type="entry name" value="RRM1_2_CoAA_like"/>
    <property type="match status" value="1"/>
</dbReference>
<dbReference type="InterPro" id="IPR001878">
    <property type="entry name" value="Znf_CCHC"/>
</dbReference>
<evidence type="ECO:0000256" key="2">
    <source>
        <dbReference type="ARBA" id="ARBA00022741"/>
    </source>
</evidence>
<feature type="compositionally biased region" description="Polar residues" evidence="7">
    <location>
        <begin position="1"/>
        <end position="12"/>
    </location>
</feature>
<keyword evidence="10" id="KW-0378">Hydrolase</keyword>
<dbReference type="PROSITE" id="PS50158">
    <property type="entry name" value="ZF_CCHC"/>
    <property type="match status" value="1"/>
</dbReference>
<evidence type="ECO:0000256" key="4">
    <source>
        <dbReference type="ARBA" id="ARBA00022942"/>
    </source>
</evidence>
<dbReference type="SMART" id="SM00382">
    <property type="entry name" value="AAA"/>
    <property type="match status" value="1"/>
</dbReference>
<evidence type="ECO:0000256" key="7">
    <source>
        <dbReference type="SAM" id="MobiDB-lite"/>
    </source>
</evidence>
<feature type="domain" description="RRM" evidence="8">
    <location>
        <begin position="54"/>
        <end position="124"/>
    </location>
</feature>
<dbReference type="FunFam" id="1.10.8.60:FF:000007">
    <property type="entry name" value="26S proteasome regulatory subunit 4"/>
    <property type="match status" value="1"/>
</dbReference>
<dbReference type="PROSITE" id="PS50102">
    <property type="entry name" value="RRM"/>
    <property type="match status" value="1"/>
</dbReference>
<name>A0A2B4SG63_STYPI</name>
<evidence type="ECO:0000313" key="11">
    <source>
        <dbReference type="Proteomes" id="UP000225706"/>
    </source>
</evidence>
<keyword evidence="6" id="KW-0694">RNA-binding</keyword>
<dbReference type="InterPro" id="IPR050221">
    <property type="entry name" value="26S_Proteasome_ATPase"/>
</dbReference>
<keyword evidence="5" id="KW-0479">Metal-binding</keyword>
<evidence type="ECO:0000256" key="3">
    <source>
        <dbReference type="ARBA" id="ARBA00022840"/>
    </source>
</evidence>